<comment type="function">
    <text evidence="4">Lytic transglycosylase with a strong preference for naked glycan strands that lack stem peptides.</text>
</comment>
<dbReference type="InterPro" id="IPR036680">
    <property type="entry name" value="SPOR-like_sf"/>
</dbReference>
<name>H8GQE1_METAL</name>
<dbReference type="AlphaFoldDB" id="H8GQE1"/>
<keyword evidence="8" id="KW-1185">Reference proteome</keyword>
<dbReference type="HOGENOM" id="CLU_042923_3_2_6"/>
<dbReference type="SUPFAM" id="SSF110997">
    <property type="entry name" value="Sporulation related repeat"/>
    <property type="match status" value="1"/>
</dbReference>
<dbReference type="NCBIfam" id="TIGR00413">
    <property type="entry name" value="rlpA"/>
    <property type="match status" value="1"/>
</dbReference>
<dbReference type="EC" id="4.2.2.-" evidence="4"/>
<dbReference type="PROSITE" id="PS51724">
    <property type="entry name" value="SPOR"/>
    <property type="match status" value="1"/>
</dbReference>
<dbReference type="InterPro" id="IPR007730">
    <property type="entry name" value="SPOR-like_dom"/>
</dbReference>
<keyword evidence="4" id="KW-0564">Palmitate</keyword>
<dbReference type="GO" id="GO:0000270">
    <property type="term" value="P:peptidoglycan metabolic process"/>
    <property type="evidence" value="ECO:0007669"/>
    <property type="project" value="UniProtKB-UniRule"/>
</dbReference>
<dbReference type="Proteomes" id="UP000005090">
    <property type="component" value="Chromosome"/>
</dbReference>
<comment type="similarity">
    <text evidence="4 5">Belongs to the RlpA family.</text>
</comment>
<dbReference type="PANTHER" id="PTHR34183">
    <property type="entry name" value="ENDOLYTIC PEPTIDOGLYCAN TRANSGLYCOSYLASE RLPA"/>
    <property type="match status" value="1"/>
</dbReference>
<keyword evidence="4 7" id="KW-0449">Lipoprotein</keyword>
<dbReference type="GO" id="GO:0042834">
    <property type="term" value="F:peptidoglycan binding"/>
    <property type="evidence" value="ECO:0007669"/>
    <property type="project" value="InterPro"/>
</dbReference>
<dbReference type="Pfam" id="PF03330">
    <property type="entry name" value="DPBB_1"/>
    <property type="match status" value="1"/>
</dbReference>
<evidence type="ECO:0000313" key="7">
    <source>
        <dbReference type="EMBL" id="EIC28600.1"/>
    </source>
</evidence>
<dbReference type="GO" id="GO:0071555">
    <property type="term" value="P:cell wall organization"/>
    <property type="evidence" value="ECO:0007669"/>
    <property type="project" value="UniProtKB-KW"/>
</dbReference>
<dbReference type="Pfam" id="PF05036">
    <property type="entry name" value="SPOR"/>
    <property type="match status" value="1"/>
</dbReference>
<proteinExistence type="inferred from homology"/>
<reference evidence="7 8" key="1">
    <citation type="journal article" date="2013" name="Genome Announc.">
        <title>Genome Sequence of the Obligate Gammaproteobacterial Methanotroph Methylomicrobium album Strain BG8.</title>
        <authorList>
            <person name="Kits K.D."/>
            <person name="Kalyuzhnaya M.G."/>
            <person name="Klotz M.G."/>
            <person name="Jetten M.S."/>
            <person name="Op den Camp H.J."/>
            <person name="Vuilleumier S."/>
            <person name="Bringel F."/>
            <person name="Dispirito A.A."/>
            <person name="Murrell J.C."/>
            <person name="Bruce D."/>
            <person name="Cheng J.F."/>
            <person name="Copeland A."/>
            <person name="Goodwin L."/>
            <person name="Hauser L."/>
            <person name="Lajus A."/>
            <person name="Land M.L."/>
            <person name="Lapidus A."/>
            <person name="Lucas S."/>
            <person name="Medigue C."/>
            <person name="Pitluck S."/>
            <person name="Woyke T."/>
            <person name="Zeytun A."/>
            <person name="Stein L.Y."/>
        </authorList>
    </citation>
    <scope>NUCLEOTIDE SEQUENCE [LARGE SCALE GENOMIC DNA]</scope>
    <source>
        <strain evidence="7 8">BG8</strain>
    </source>
</reference>
<protein>
    <recommendedName>
        <fullName evidence="4">Endolytic peptidoglycan transglycosylase RlpA</fullName>
        <ecNumber evidence="4">4.2.2.-</ecNumber>
    </recommendedName>
</protein>
<dbReference type="GO" id="GO:0008932">
    <property type="term" value="F:lytic endotransglycosylase activity"/>
    <property type="evidence" value="ECO:0007669"/>
    <property type="project" value="UniProtKB-UniRule"/>
</dbReference>
<dbReference type="eggNOG" id="COG0797">
    <property type="taxonomic scope" value="Bacteria"/>
</dbReference>
<evidence type="ECO:0000256" key="3">
    <source>
        <dbReference type="ARBA" id="ARBA00023316"/>
    </source>
</evidence>
<dbReference type="InterPro" id="IPR009009">
    <property type="entry name" value="RlpA-like_DPBB"/>
</dbReference>
<keyword evidence="4" id="KW-1003">Cell membrane</keyword>
<dbReference type="PROSITE" id="PS51257">
    <property type="entry name" value="PROKAR_LIPOPROTEIN"/>
    <property type="match status" value="1"/>
</dbReference>
<feature type="domain" description="SPOR" evidence="6">
    <location>
        <begin position="202"/>
        <end position="282"/>
    </location>
</feature>
<dbReference type="Gene3D" id="3.30.70.1070">
    <property type="entry name" value="Sporulation related repeat"/>
    <property type="match status" value="1"/>
</dbReference>
<evidence type="ECO:0000256" key="1">
    <source>
        <dbReference type="ARBA" id="ARBA00022729"/>
    </source>
</evidence>
<evidence type="ECO:0000313" key="8">
    <source>
        <dbReference type="Proteomes" id="UP000005090"/>
    </source>
</evidence>
<comment type="subcellular location">
    <subcellularLocation>
        <location evidence="4">Cell membrane</location>
        <topology evidence="4">Lipid-anchor</topology>
    </subcellularLocation>
</comment>
<keyword evidence="3 4" id="KW-0961">Cell wall biogenesis/degradation</keyword>
<keyword evidence="1" id="KW-0732">Signal</keyword>
<keyword evidence="2 4" id="KW-0456">Lyase</keyword>
<dbReference type="InterPro" id="IPR034718">
    <property type="entry name" value="RlpA"/>
</dbReference>
<dbReference type="CDD" id="cd22268">
    <property type="entry name" value="DPBB_RlpA-like"/>
    <property type="match status" value="1"/>
</dbReference>
<dbReference type="InterPro" id="IPR012997">
    <property type="entry name" value="RplA"/>
</dbReference>
<evidence type="ECO:0000259" key="6">
    <source>
        <dbReference type="PROSITE" id="PS51724"/>
    </source>
</evidence>
<evidence type="ECO:0000256" key="4">
    <source>
        <dbReference type="HAMAP-Rule" id="MF_02071"/>
    </source>
</evidence>
<dbReference type="RefSeq" id="WP_005369777.1">
    <property type="nucleotide sequence ID" value="NZ_CM001475.1"/>
</dbReference>
<dbReference type="PANTHER" id="PTHR34183:SF1">
    <property type="entry name" value="ENDOLYTIC PEPTIDOGLYCAN TRANSGLYCOSYLASE RLPA"/>
    <property type="match status" value="1"/>
</dbReference>
<dbReference type="STRING" id="686340.Metal_0767"/>
<evidence type="ECO:0000256" key="5">
    <source>
        <dbReference type="RuleBase" id="RU003495"/>
    </source>
</evidence>
<gene>
    <name evidence="4" type="primary">rlpA</name>
    <name evidence="7" type="ORF">Metal_0767</name>
</gene>
<keyword evidence="4" id="KW-0472">Membrane</keyword>
<dbReference type="SUPFAM" id="SSF50685">
    <property type="entry name" value="Barwin-like endoglucanases"/>
    <property type="match status" value="1"/>
</dbReference>
<dbReference type="Gene3D" id="2.40.40.10">
    <property type="entry name" value="RlpA-like domain"/>
    <property type="match status" value="1"/>
</dbReference>
<dbReference type="HAMAP" id="MF_02071">
    <property type="entry name" value="RlpA"/>
    <property type="match status" value="1"/>
</dbReference>
<accession>H8GQE1</accession>
<evidence type="ECO:0000256" key="2">
    <source>
        <dbReference type="ARBA" id="ARBA00023239"/>
    </source>
</evidence>
<sequence>MNKIIPALSITVLCSCSATQVKTSSLATDITAVSSSTAEAAASQAEERPRRHLTANHQFRHHTVLNIGKSQTSSSDAGQEEPGQDEALLPRLARYIKQGVASWYGPRFHGKKTATGEIFDMYALTAAHKTLPIPSYAEVTNLENNRKVIVRINDRGPFVANREMDLSYAAAQELEMNGTAPVQIKPISDKQAIRKMREVAKEQRKQGIYLQVGAFKSASQAHKLKYKIAAKHLARTKVLASRHHKATLYTVQVGPVDSQSKADKLNVRLARLGITGAQYVTENDPNESVMIQ</sequence>
<dbReference type="InterPro" id="IPR036908">
    <property type="entry name" value="RlpA-like_sf"/>
</dbReference>
<dbReference type="GO" id="GO:0005886">
    <property type="term" value="C:plasma membrane"/>
    <property type="evidence" value="ECO:0007669"/>
    <property type="project" value="UniProtKB-SubCell"/>
</dbReference>
<dbReference type="EMBL" id="CM001475">
    <property type="protein sequence ID" value="EIC28600.1"/>
    <property type="molecule type" value="Genomic_DNA"/>
</dbReference>
<organism evidence="7 8">
    <name type="scientific">Methylomicrobium album BG8</name>
    <dbReference type="NCBI Taxonomy" id="686340"/>
    <lineage>
        <taxon>Bacteria</taxon>
        <taxon>Pseudomonadati</taxon>
        <taxon>Pseudomonadota</taxon>
        <taxon>Gammaproteobacteria</taxon>
        <taxon>Methylococcales</taxon>
        <taxon>Methylococcaceae</taxon>
        <taxon>Methylomicrobium</taxon>
    </lineage>
</organism>